<dbReference type="EMBL" id="VENO01000003">
    <property type="protein sequence ID" value="TNV68422.1"/>
    <property type="molecule type" value="Genomic_DNA"/>
</dbReference>
<dbReference type="RefSeq" id="WP_140186427.1">
    <property type="nucleotide sequence ID" value="NZ_VENO01000003.1"/>
</dbReference>
<dbReference type="PROSITE" id="PS00409">
    <property type="entry name" value="PROKAR_NTER_METHYL"/>
    <property type="match status" value="1"/>
</dbReference>
<dbReference type="GO" id="GO:0030420">
    <property type="term" value="P:establishment of competence for transformation"/>
    <property type="evidence" value="ECO:0007669"/>
    <property type="project" value="UniProtKB-KW"/>
</dbReference>
<keyword evidence="3" id="KW-0472">Membrane</keyword>
<evidence type="ECO:0000256" key="3">
    <source>
        <dbReference type="SAM" id="Phobius"/>
    </source>
</evidence>
<protein>
    <submittedName>
        <fullName evidence="4">Uncharacterized protein</fullName>
    </submittedName>
</protein>
<evidence type="ECO:0000313" key="5">
    <source>
        <dbReference type="Proteomes" id="UP000313395"/>
    </source>
</evidence>
<organism evidence="4 5">
    <name type="scientific">Trichococcus shcherbakoviae subsp. psychrophilus</name>
    <dbReference type="NCBI Taxonomy" id="2585775"/>
    <lineage>
        <taxon>Bacteria</taxon>
        <taxon>Bacillati</taxon>
        <taxon>Bacillota</taxon>
        <taxon>Bacilli</taxon>
        <taxon>Lactobacillales</taxon>
        <taxon>Carnobacteriaceae</taxon>
        <taxon>Trichococcus</taxon>
    </lineage>
</organism>
<proteinExistence type="predicted"/>
<name>A0A5C5E735_9LACT</name>
<evidence type="ECO:0000256" key="2">
    <source>
        <dbReference type="ARBA" id="ARBA00023287"/>
    </source>
</evidence>
<accession>A0A5C5E735</accession>
<gene>
    <name evidence="4" type="ORF">FHK04_09425</name>
</gene>
<comment type="subcellular location">
    <subcellularLocation>
        <location evidence="1">Cell surface</location>
    </subcellularLocation>
</comment>
<reference evidence="4 5" key="1">
    <citation type="submission" date="2019-06" db="EMBL/GenBank/DDBJ databases">
        <title>Description Trichococcus psychrophilus sp. nov., isolated from a cold spring, by genomic and phenotypic analyses.</title>
        <authorList>
            <person name="Zakharyuk A."/>
        </authorList>
    </citation>
    <scope>NUCLEOTIDE SEQUENCE [LARGE SCALE GENOMIC DNA]</scope>
    <source>
        <strain evidence="4 5">SKBG</strain>
    </source>
</reference>
<feature type="transmembrane region" description="Helical" evidence="3">
    <location>
        <begin position="50"/>
        <end position="69"/>
    </location>
</feature>
<dbReference type="AlphaFoldDB" id="A0A5C5E735"/>
<evidence type="ECO:0000313" key="4">
    <source>
        <dbReference type="EMBL" id="TNV68422.1"/>
    </source>
</evidence>
<keyword evidence="2" id="KW-0178">Competence</keyword>
<evidence type="ECO:0000256" key="1">
    <source>
        <dbReference type="ARBA" id="ARBA00004241"/>
    </source>
</evidence>
<comment type="caution">
    <text evidence="4">The sequence shown here is derived from an EMBL/GenBank/DDBJ whole genome shotgun (WGS) entry which is preliminary data.</text>
</comment>
<dbReference type="InterPro" id="IPR012902">
    <property type="entry name" value="N_methyl_site"/>
</dbReference>
<sequence length="166" mass="18674">MGNNEAVFDAYSDEGEQLYFQRGKKTMKCWYRKQIKGMLSEEEGMTLVEVLASILLLSLIITTFLSFFIQAAKINNQTDTVNEATFIAQEQIELLTYYSKTESVEKTKSLMETESSGTNSGFQIKTGLVKSGETLYTGTVTVSKEGKVHAQMETRLSFRTAEDLED</sequence>
<dbReference type="GO" id="GO:0009986">
    <property type="term" value="C:cell surface"/>
    <property type="evidence" value="ECO:0007669"/>
    <property type="project" value="UniProtKB-SubCell"/>
</dbReference>
<keyword evidence="5" id="KW-1185">Reference proteome</keyword>
<keyword evidence="3" id="KW-0812">Transmembrane</keyword>
<keyword evidence="3" id="KW-1133">Transmembrane helix</keyword>
<dbReference type="Proteomes" id="UP000313395">
    <property type="component" value="Unassembled WGS sequence"/>
</dbReference>